<accession>D0BMB6</accession>
<keyword evidence="1" id="KW-1133">Transmembrane helix</keyword>
<organism evidence="2 3">
    <name type="scientific">Granulicatella elegans ATCC 700633</name>
    <dbReference type="NCBI Taxonomy" id="626369"/>
    <lineage>
        <taxon>Bacteria</taxon>
        <taxon>Bacillati</taxon>
        <taxon>Bacillota</taxon>
        <taxon>Bacilli</taxon>
        <taxon>Lactobacillales</taxon>
        <taxon>Carnobacteriaceae</taxon>
        <taxon>Granulicatella</taxon>
    </lineage>
</organism>
<dbReference type="RefSeq" id="WP_006703112.1">
    <property type="nucleotide sequence ID" value="NZ_KI391971.1"/>
</dbReference>
<feature type="transmembrane region" description="Helical" evidence="1">
    <location>
        <begin position="154"/>
        <end position="181"/>
    </location>
</feature>
<evidence type="ECO:0000313" key="2">
    <source>
        <dbReference type="EMBL" id="EEW92851.1"/>
    </source>
</evidence>
<feature type="transmembrane region" description="Helical" evidence="1">
    <location>
        <begin position="119"/>
        <end position="142"/>
    </location>
</feature>
<keyword evidence="3" id="KW-1185">Reference proteome</keyword>
<feature type="transmembrane region" description="Helical" evidence="1">
    <location>
        <begin position="314"/>
        <end position="337"/>
    </location>
</feature>
<dbReference type="OrthoDB" id="2176387at2"/>
<feature type="transmembrane region" description="Helical" evidence="1">
    <location>
        <begin position="349"/>
        <end position="367"/>
    </location>
</feature>
<evidence type="ECO:0000313" key="3">
    <source>
        <dbReference type="Proteomes" id="UP000002939"/>
    </source>
</evidence>
<dbReference type="Proteomes" id="UP000002939">
    <property type="component" value="Unassembled WGS sequence"/>
</dbReference>
<feature type="transmembrane region" description="Helical" evidence="1">
    <location>
        <begin position="507"/>
        <end position="532"/>
    </location>
</feature>
<feature type="transmembrane region" description="Helical" evidence="1">
    <location>
        <begin position="249"/>
        <end position="268"/>
    </location>
</feature>
<dbReference type="eggNOG" id="ENOG502ZAPV">
    <property type="taxonomic scope" value="Bacteria"/>
</dbReference>
<gene>
    <name evidence="2" type="ORF">HMPREF0446_00839</name>
</gene>
<reference evidence="2" key="2">
    <citation type="submission" date="2011-10" db="EMBL/GenBank/DDBJ databases">
        <title>The Genome Sequence of Granulicatella elegans ATCC 700633.</title>
        <authorList>
            <consortium name="The Broad Institute Genome Sequencing Platform"/>
            <consortium name="The Broad Institute Genome Sequencing Center for Infectious Disease"/>
            <person name="Earl A."/>
            <person name="Ward D."/>
            <person name="Feldgarden M."/>
            <person name="Gevers D."/>
            <person name="Sibley C.D."/>
            <person name="Field T.R."/>
            <person name="Grinwis M."/>
            <person name="Eshaghurshan C.S."/>
            <person name="Surette M.G."/>
            <person name="Young S.K."/>
            <person name="Zeng Q."/>
            <person name="Gargeya S."/>
            <person name="Fitzgerald M."/>
            <person name="Haas B."/>
            <person name="Abouelleil A."/>
            <person name="Alvarado L."/>
            <person name="Arachchi H.M."/>
            <person name="Berlin A."/>
            <person name="Brown A."/>
            <person name="Chapman S.B."/>
            <person name="Chen Z."/>
            <person name="Dunbar C."/>
            <person name="Freedman E."/>
            <person name="Gearin G."/>
            <person name="Goldberg J."/>
            <person name="Griggs A."/>
            <person name="Gujja S."/>
            <person name="Heiman D."/>
            <person name="Howarth C."/>
            <person name="Larson L."/>
            <person name="Lui A."/>
            <person name="MacDonald P.J.P."/>
            <person name="Montmayeur A."/>
            <person name="Murphy C."/>
            <person name="Neiman D."/>
            <person name="Pearson M."/>
            <person name="Priest M."/>
            <person name="Roberts A."/>
            <person name="Saif S."/>
            <person name="Shea T."/>
            <person name="Shenoy N."/>
            <person name="Sisk P."/>
            <person name="Stolte C."/>
            <person name="Sykes S."/>
            <person name="Wortman J."/>
            <person name="Nusbaum C."/>
            <person name="Birren B."/>
        </authorList>
    </citation>
    <scope>NUCLEOTIDE SEQUENCE [LARGE SCALE GENOMIC DNA]</scope>
    <source>
        <strain evidence="2">ATCC 700633</strain>
    </source>
</reference>
<dbReference type="STRING" id="626369.HMPREF0446_00839"/>
<dbReference type="HOGENOM" id="CLU_020248_0_0_9"/>
<reference evidence="2" key="1">
    <citation type="submission" date="2009-09" db="EMBL/GenBank/DDBJ databases">
        <authorList>
            <consortium name="The Broad Institute Genome Sequencing Platform"/>
            <person name="Ward D."/>
            <person name="Feldgarden M."/>
            <person name="Earl A."/>
            <person name="Young S.K."/>
            <person name="Zeng Q."/>
            <person name="Koehrsen M."/>
            <person name="Alvarado L."/>
            <person name="Berlin A."/>
            <person name="Bochicchio J."/>
            <person name="Borenstein D."/>
            <person name="Chapman S.B."/>
            <person name="Chen Z."/>
            <person name="Engels R."/>
            <person name="Freedman E."/>
            <person name="Gellesch M."/>
            <person name="Goldberg J."/>
            <person name="Griggs A."/>
            <person name="Gujja S."/>
            <person name="Heilman E."/>
            <person name="Heiman D."/>
            <person name="Hepburn T."/>
            <person name="Howarth C."/>
            <person name="Jen D."/>
            <person name="Larson L."/>
            <person name="Lewis B."/>
            <person name="Mehta T."/>
            <person name="Park D."/>
            <person name="Pearson M."/>
            <person name="Roberts A."/>
            <person name="Saif S."/>
            <person name="Shea T."/>
            <person name="Shenoy N."/>
            <person name="Sisk P."/>
            <person name="Stolte C."/>
            <person name="Sykes S."/>
            <person name="Thomson T."/>
            <person name="Walk T."/>
            <person name="White J."/>
            <person name="Yandava C."/>
            <person name="Sibley C.D."/>
            <person name="Field T.R."/>
            <person name="Grinwis M."/>
            <person name="Eshaghurshan C.S."/>
            <person name="Surette M.G."/>
            <person name="Haas B."/>
            <person name="Nusbaum C."/>
            <person name="Birren B."/>
        </authorList>
    </citation>
    <scope>NUCLEOTIDE SEQUENCE [LARGE SCALE GENOMIC DNA]</scope>
    <source>
        <strain evidence="2">ATCC 700633</strain>
    </source>
</reference>
<dbReference type="AlphaFoldDB" id="D0BMB6"/>
<keyword evidence="1" id="KW-0812">Transmembrane</keyword>
<name>D0BMB6_9LACT</name>
<feature type="transmembrane region" description="Helical" evidence="1">
    <location>
        <begin position="75"/>
        <end position="99"/>
    </location>
</feature>
<proteinExistence type="predicted"/>
<feature type="transmembrane region" description="Helical" evidence="1">
    <location>
        <begin position="477"/>
        <end position="501"/>
    </location>
</feature>
<protein>
    <submittedName>
        <fullName evidence="2">Uncharacterized protein</fullName>
    </submittedName>
</protein>
<keyword evidence="1" id="KW-0472">Membrane</keyword>
<feature type="transmembrane region" description="Helical" evidence="1">
    <location>
        <begin position="433"/>
        <end position="453"/>
    </location>
</feature>
<feature type="transmembrane region" description="Helical" evidence="1">
    <location>
        <begin position="193"/>
        <end position="213"/>
    </location>
</feature>
<feature type="transmembrane region" description="Helical" evidence="1">
    <location>
        <begin position="407"/>
        <end position="427"/>
    </location>
</feature>
<dbReference type="EMBL" id="ACRF02000016">
    <property type="protein sequence ID" value="EEW92851.1"/>
    <property type="molecule type" value="Genomic_DNA"/>
</dbReference>
<feature type="transmembrane region" description="Helical" evidence="1">
    <location>
        <begin position="49"/>
        <end position="69"/>
    </location>
</feature>
<sequence length="539" mass="61718">MNLQAVRKLVKLNLLYAVAPAQLAAYRQKQEKNPLKKIDIPKKILRSQLMIGLIYIAFFGVLNSLVNPIGNNPVLFANMISIFSAFTFSQSFIAFYNVFYESKDLTSYRPYAFREVEIILGKAISVMMVALMGLGPIIAYFIVLPIQYGKDLWYTIPLMIINCFILLVFLGVFIFTLVHYLTSLSFFKKHKNIISNILLGFVSIFSGLLYILISNHNTVSILTKQERAFIPPFEAFYAMILHPLSFDGIIGYIGWIGITVLLLVNIHYKVLPTFYEKAMEVSSIQQYSKRVRSFTLDNFSKLVRKYHIQLMKEGSIIVQGIIAPSILPFLMLLPMIFGVTREGVNLTEFFTFRFLLSYLLFALMFAMTNSFGNNLTSIGFSLERDNFEYLKVLPIDMKKYAREKFKVLFLTQSSVPILLLSIVLLVLRMPILLVLAVIVTWFSISFGLSAWGFERDYRLRVPNWSNIVELQSRGNKFLLGFLMFILFILLILCIVASFPIIHFLPETIGYIIGAAAFVILNGLGIFFGEYYLRKLKKAL</sequence>
<evidence type="ECO:0000256" key="1">
    <source>
        <dbReference type="SAM" id="Phobius"/>
    </source>
</evidence>
<comment type="caution">
    <text evidence="2">The sequence shown here is derived from an EMBL/GenBank/DDBJ whole genome shotgun (WGS) entry which is preliminary data.</text>
</comment>